<dbReference type="PANTHER" id="PTHR32305:SF15">
    <property type="entry name" value="PROTEIN RHSA-RELATED"/>
    <property type="match status" value="1"/>
</dbReference>
<organism evidence="2 3">
    <name type="scientific">Mucilaginibacter panaciglaebae</name>
    <dbReference type="NCBI Taxonomy" id="502331"/>
    <lineage>
        <taxon>Bacteria</taxon>
        <taxon>Pseudomonadati</taxon>
        <taxon>Bacteroidota</taxon>
        <taxon>Sphingobacteriia</taxon>
        <taxon>Sphingobacteriales</taxon>
        <taxon>Sphingobacteriaceae</taxon>
        <taxon>Mucilaginibacter</taxon>
    </lineage>
</organism>
<comment type="caution">
    <text evidence="2">The sequence shown here is derived from an EMBL/GenBank/DDBJ whole genome shotgun (WGS) entry which is preliminary data.</text>
</comment>
<feature type="compositionally biased region" description="Basic and acidic residues" evidence="1">
    <location>
        <begin position="268"/>
        <end position="282"/>
    </location>
</feature>
<name>A0ABP7WP55_9SPHI</name>
<feature type="compositionally biased region" description="Basic and acidic residues" evidence="1">
    <location>
        <begin position="232"/>
        <end position="259"/>
    </location>
</feature>
<gene>
    <name evidence="2" type="ORF">GCM10022392_13680</name>
</gene>
<feature type="region of interest" description="Disordered" evidence="1">
    <location>
        <begin position="232"/>
        <end position="282"/>
    </location>
</feature>
<dbReference type="Gene3D" id="2.180.10.10">
    <property type="entry name" value="RHS repeat-associated core"/>
    <property type="match status" value="1"/>
</dbReference>
<evidence type="ECO:0000313" key="3">
    <source>
        <dbReference type="Proteomes" id="UP001500841"/>
    </source>
</evidence>
<proteinExistence type="predicted"/>
<keyword evidence="3" id="KW-1185">Reference proteome</keyword>
<dbReference type="PANTHER" id="PTHR32305">
    <property type="match status" value="1"/>
</dbReference>
<dbReference type="EMBL" id="BAABCV010000004">
    <property type="protein sequence ID" value="GAA4092616.1"/>
    <property type="molecule type" value="Genomic_DNA"/>
</dbReference>
<evidence type="ECO:0008006" key="4">
    <source>
        <dbReference type="Google" id="ProtNLM"/>
    </source>
</evidence>
<accession>A0ABP7WP55</accession>
<evidence type="ECO:0000256" key="1">
    <source>
        <dbReference type="SAM" id="MobiDB-lite"/>
    </source>
</evidence>
<dbReference type="NCBIfam" id="TIGR03696">
    <property type="entry name" value="Rhs_assc_core"/>
    <property type="match status" value="1"/>
</dbReference>
<dbReference type="InterPro" id="IPR050708">
    <property type="entry name" value="T6SS_VgrG/RHS"/>
</dbReference>
<protein>
    <recommendedName>
        <fullName evidence="4">RHS repeat-associated protein</fullName>
    </recommendedName>
</protein>
<sequence length="282" mass="30988">MIQQDDYLPFGYELSIGSVISPGNKYLYNKKELQTELGQYDYGARFYDPVIARWTSVDPLVEAGQESMTPYGYTFDDPVRYTDPDGRAPEGNNGCCDALKNYAREYMRTAVMVSGPYAAMASKRSPQEALSNTGDALVFGGYAGAAFTDGASLELVPLGEKFQTAASAWSVGSDLMKGNDKNAAITTVSTIAFGAAGSRLEGLERVGKLSSVQKPILGAMLSVTEKLADIGTDKLKEEKKEGKSEKKADKRMPDNEHNKKATKYAQDFFKKREEDRQQQQQQ</sequence>
<dbReference type="RefSeq" id="WP_345102144.1">
    <property type="nucleotide sequence ID" value="NZ_BAABCV010000004.1"/>
</dbReference>
<dbReference type="InterPro" id="IPR022385">
    <property type="entry name" value="Rhs_assc_core"/>
</dbReference>
<reference evidence="3" key="1">
    <citation type="journal article" date="2019" name="Int. J. Syst. Evol. Microbiol.">
        <title>The Global Catalogue of Microorganisms (GCM) 10K type strain sequencing project: providing services to taxonomists for standard genome sequencing and annotation.</title>
        <authorList>
            <consortium name="The Broad Institute Genomics Platform"/>
            <consortium name="The Broad Institute Genome Sequencing Center for Infectious Disease"/>
            <person name="Wu L."/>
            <person name="Ma J."/>
        </authorList>
    </citation>
    <scope>NUCLEOTIDE SEQUENCE [LARGE SCALE GENOMIC DNA]</scope>
    <source>
        <strain evidence="3">JCM 17085</strain>
    </source>
</reference>
<dbReference type="Proteomes" id="UP001500841">
    <property type="component" value="Unassembled WGS sequence"/>
</dbReference>
<evidence type="ECO:0000313" key="2">
    <source>
        <dbReference type="EMBL" id="GAA4092616.1"/>
    </source>
</evidence>